<dbReference type="Gene3D" id="3.40.30.10">
    <property type="entry name" value="Glutaredoxin"/>
    <property type="match status" value="1"/>
</dbReference>
<keyword evidence="2" id="KW-0676">Redox-active center</keyword>
<sequence>MGDKEKQKYNRITLKIVMPLLLVCIVVGIWVVKNSNPGLALEGNLDSDFALHVTQELDLEKLKSYGVPIIIDFGADSCIPCKEMAPVLKELNEELQGRAIVKFVDVWKYKKLAKGYPVNLIPTQIFIDAEGKPYQPQAPEAIQMNLYTLRETEEHVFTTHEGSLSKEQLLNILEEMGLA</sequence>
<dbReference type="PROSITE" id="PS51352">
    <property type="entry name" value="THIOREDOXIN_2"/>
    <property type="match status" value="1"/>
</dbReference>
<evidence type="ECO:0000313" key="6">
    <source>
        <dbReference type="EMBL" id="KTE92984.1"/>
    </source>
</evidence>
<dbReference type="PATRIC" id="fig|49338.4.peg.4821"/>
<dbReference type="OrthoDB" id="9790390at2"/>
<dbReference type="EMBL" id="LOCK01000009">
    <property type="protein sequence ID" value="KTE92984.1"/>
    <property type="molecule type" value="Genomic_DNA"/>
</dbReference>
<dbReference type="RefSeq" id="WP_018306390.1">
    <property type="nucleotide sequence ID" value="NZ_LK996017.1"/>
</dbReference>
<name>A0A098B6A6_DESHA</name>
<dbReference type="EMBL" id="LK996017">
    <property type="protein sequence ID" value="CDX04369.1"/>
    <property type="molecule type" value="Genomic_DNA"/>
</dbReference>
<protein>
    <submittedName>
        <fullName evidence="5">Thioredoxin</fullName>
    </submittedName>
</protein>
<feature type="transmembrane region" description="Helical" evidence="3">
    <location>
        <begin position="12"/>
        <end position="32"/>
    </location>
</feature>
<dbReference type="AlphaFoldDB" id="A0A098B6A6"/>
<dbReference type="GO" id="GO:0045454">
    <property type="term" value="P:cell redox homeostasis"/>
    <property type="evidence" value="ECO:0007669"/>
    <property type="project" value="TreeGrafter"/>
</dbReference>
<dbReference type="InterPro" id="IPR036249">
    <property type="entry name" value="Thioredoxin-like_sf"/>
</dbReference>
<dbReference type="Pfam" id="PF00085">
    <property type="entry name" value="Thioredoxin"/>
    <property type="match status" value="1"/>
</dbReference>
<comment type="similarity">
    <text evidence="1">Belongs to the thioredoxin family.</text>
</comment>
<dbReference type="InterPro" id="IPR013766">
    <property type="entry name" value="Thioredoxin_domain"/>
</dbReference>
<dbReference type="SUPFAM" id="SSF52833">
    <property type="entry name" value="Thioredoxin-like"/>
    <property type="match status" value="1"/>
</dbReference>
<dbReference type="GO" id="GO:0015035">
    <property type="term" value="F:protein-disulfide reductase activity"/>
    <property type="evidence" value="ECO:0007669"/>
    <property type="project" value="TreeGrafter"/>
</dbReference>
<evidence type="ECO:0000259" key="4">
    <source>
        <dbReference type="PROSITE" id="PS51352"/>
    </source>
</evidence>
<keyword evidence="3" id="KW-1133">Transmembrane helix</keyword>
<proteinExistence type="inferred from homology"/>
<accession>A0A098B6A6</accession>
<evidence type="ECO:0000313" key="5">
    <source>
        <dbReference type="EMBL" id="CDX04369.1"/>
    </source>
</evidence>
<dbReference type="GO" id="GO:0005829">
    <property type="term" value="C:cytosol"/>
    <property type="evidence" value="ECO:0007669"/>
    <property type="project" value="TreeGrafter"/>
</dbReference>
<organism evidence="5">
    <name type="scientific">Desulfitobacterium hafniense</name>
    <name type="common">Desulfitobacterium frappieri</name>
    <dbReference type="NCBI Taxonomy" id="49338"/>
    <lineage>
        <taxon>Bacteria</taxon>
        <taxon>Bacillati</taxon>
        <taxon>Bacillota</taxon>
        <taxon>Clostridia</taxon>
        <taxon>Eubacteriales</taxon>
        <taxon>Desulfitobacteriaceae</taxon>
        <taxon>Desulfitobacterium</taxon>
    </lineage>
</organism>
<dbReference type="PANTHER" id="PTHR45663">
    <property type="entry name" value="GEO12009P1"/>
    <property type="match status" value="1"/>
</dbReference>
<evidence type="ECO:0000256" key="3">
    <source>
        <dbReference type="SAM" id="Phobius"/>
    </source>
</evidence>
<evidence type="ECO:0000313" key="7">
    <source>
        <dbReference type="Proteomes" id="UP000054623"/>
    </source>
</evidence>
<gene>
    <name evidence="6" type="ORF">AT727_16085</name>
    <name evidence="5" type="ORF">DPCES_4483</name>
</gene>
<keyword evidence="3" id="KW-0472">Membrane</keyword>
<dbReference type="CDD" id="cd02947">
    <property type="entry name" value="TRX_family"/>
    <property type="match status" value="1"/>
</dbReference>
<keyword evidence="3" id="KW-0812">Transmembrane</keyword>
<reference evidence="6 7" key="2">
    <citation type="submission" date="2015-12" db="EMBL/GenBank/DDBJ databases">
        <title>Draft Genome Sequence of Desulfitobacterium hafniense Strain DH, a Sulfate-reducing Bacterium Isolated from Paddy Soils.</title>
        <authorList>
            <person name="Bao P."/>
            <person name="Zhang X."/>
            <person name="Li G."/>
        </authorList>
    </citation>
    <scope>NUCLEOTIDE SEQUENCE [LARGE SCALE GENOMIC DNA]</scope>
    <source>
        <strain evidence="6 7">DH</strain>
    </source>
</reference>
<dbReference type="PANTHER" id="PTHR45663:SF11">
    <property type="entry name" value="GEO12009P1"/>
    <property type="match status" value="1"/>
</dbReference>
<evidence type="ECO:0000256" key="2">
    <source>
        <dbReference type="ARBA" id="ARBA00023284"/>
    </source>
</evidence>
<reference evidence="5" key="1">
    <citation type="submission" date="2014-07" db="EMBL/GenBank/DDBJ databases">
        <authorList>
            <person name="Hornung V.Bastian."/>
        </authorList>
    </citation>
    <scope>NUCLEOTIDE SEQUENCE</scope>
    <source>
        <strain evidence="5">PCE-S</strain>
    </source>
</reference>
<feature type="domain" description="Thioredoxin" evidence="4">
    <location>
        <begin position="40"/>
        <end position="178"/>
    </location>
</feature>
<evidence type="ECO:0000256" key="1">
    <source>
        <dbReference type="ARBA" id="ARBA00008987"/>
    </source>
</evidence>
<dbReference type="Proteomes" id="UP000054623">
    <property type="component" value="Unassembled WGS sequence"/>
</dbReference>